<keyword evidence="1" id="KW-0472">Membrane</keyword>
<gene>
    <name evidence="2" type="ORF">TSIB3V08_LOCUS3023</name>
</gene>
<protein>
    <submittedName>
        <fullName evidence="2">Uncharacterized protein</fullName>
    </submittedName>
</protein>
<organism evidence="2">
    <name type="scientific">Timema shepardi</name>
    <name type="common">Walking stick</name>
    <dbReference type="NCBI Taxonomy" id="629360"/>
    <lineage>
        <taxon>Eukaryota</taxon>
        <taxon>Metazoa</taxon>
        <taxon>Ecdysozoa</taxon>
        <taxon>Arthropoda</taxon>
        <taxon>Hexapoda</taxon>
        <taxon>Insecta</taxon>
        <taxon>Pterygota</taxon>
        <taxon>Neoptera</taxon>
        <taxon>Polyneoptera</taxon>
        <taxon>Phasmatodea</taxon>
        <taxon>Timematodea</taxon>
        <taxon>Timematoidea</taxon>
        <taxon>Timematidae</taxon>
        <taxon>Timema</taxon>
    </lineage>
</organism>
<dbReference type="AlphaFoldDB" id="A0A7R9FX80"/>
<proteinExistence type="predicted"/>
<dbReference type="EMBL" id="OC000971">
    <property type="protein sequence ID" value="CAD7258802.1"/>
    <property type="molecule type" value="Genomic_DNA"/>
</dbReference>
<keyword evidence="1" id="KW-0812">Transmembrane</keyword>
<feature type="transmembrane region" description="Helical" evidence="1">
    <location>
        <begin position="7"/>
        <end position="30"/>
    </location>
</feature>
<accession>A0A7R9FX80</accession>
<keyword evidence="1" id="KW-1133">Transmembrane helix</keyword>
<sequence length="89" mass="10497">MSFSRCTWVILVPNLVAIVLICGTLLYYWAEPPVKHVATLRRNRERTFVTVKITYLKFCFQLSVTSAREDEKIQLRTKREGKSDWTRFA</sequence>
<evidence type="ECO:0000256" key="1">
    <source>
        <dbReference type="SAM" id="Phobius"/>
    </source>
</evidence>
<reference evidence="2" key="1">
    <citation type="submission" date="2020-11" db="EMBL/GenBank/DDBJ databases">
        <authorList>
            <person name="Tran Van P."/>
        </authorList>
    </citation>
    <scope>NUCLEOTIDE SEQUENCE</scope>
</reference>
<name>A0A7R9FX80_TIMSH</name>
<evidence type="ECO:0000313" key="2">
    <source>
        <dbReference type="EMBL" id="CAD7258802.1"/>
    </source>
</evidence>